<evidence type="ECO:0000313" key="2">
    <source>
        <dbReference type="EMBL" id="MFA1559070.1"/>
    </source>
</evidence>
<sequence length="71" mass="8002">MSKIEEEELKPPEVAALVKVSEQTLANWRSRGYGPPYRKLSDGRSGRVRYRRSAVEAWLTSRELQPGGEAA</sequence>
<organism evidence="2 3">
    <name type="scientific">Actinomadura chokoriensis</name>
    <dbReference type="NCBI Taxonomy" id="454156"/>
    <lineage>
        <taxon>Bacteria</taxon>
        <taxon>Bacillati</taxon>
        <taxon>Actinomycetota</taxon>
        <taxon>Actinomycetes</taxon>
        <taxon>Streptosporangiales</taxon>
        <taxon>Thermomonosporaceae</taxon>
        <taxon>Actinomadura</taxon>
    </lineage>
</organism>
<dbReference type="EMBL" id="JAXCEH010000039">
    <property type="protein sequence ID" value="MFA1559070.1"/>
    <property type="molecule type" value="Genomic_DNA"/>
</dbReference>
<dbReference type="Proteomes" id="UP001569904">
    <property type="component" value="Unassembled WGS sequence"/>
</dbReference>
<reference evidence="2 3" key="1">
    <citation type="submission" date="2023-11" db="EMBL/GenBank/DDBJ databases">
        <title>Actinomadura monticuli sp. nov., isolated from volcanic ash.</title>
        <authorList>
            <person name="Lee S.D."/>
            <person name="Yang H."/>
            <person name="Kim I.S."/>
        </authorList>
    </citation>
    <scope>NUCLEOTIDE SEQUENCE [LARGE SCALE GENOMIC DNA]</scope>
    <source>
        <strain evidence="2 3">DSM 45346</strain>
    </source>
</reference>
<dbReference type="InterPro" id="IPR041657">
    <property type="entry name" value="HTH_17"/>
</dbReference>
<dbReference type="SUPFAM" id="SSF46955">
    <property type="entry name" value="Putative DNA-binding domain"/>
    <property type="match status" value="1"/>
</dbReference>
<dbReference type="Pfam" id="PF12728">
    <property type="entry name" value="HTH_17"/>
    <property type="match status" value="1"/>
</dbReference>
<accession>A0ABV4R825</accession>
<protein>
    <submittedName>
        <fullName evidence="2">Helix-turn-helix domain-containing protein</fullName>
    </submittedName>
</protein>
<dbReference type="InterPro" id="IPR036388">
    <property type="entry name" value="WH-like_DNA-bd_sf"/>
</dbReference>
<keyword evidence="3" id="KW-1185">Reference proteome</keyword>
<dbReference type="Gene3D" id="1.10.10.10">
    <property type="entry name" value="Winged helix-like DNA-binding domain superfamily/Winged helix DNA-binding domain"/>
    <property type="match status" value="1"/>
</dbReference>
<name>A0ABV4R825_9ACTN</name>
<evidence type="ECO:0000259" key="1">
    <source>
        <dbReference type="Pfam" id="PF12728"/>
    </source>
</evidence>
<comment type="caution">
    <text evidence="2">The sequence shown here is derived from an EMBL/GenBank/DDBJ whole genome shotgun (WGS) entry which is preliminary data.</text>
</comment>
<dbReference type="RefSeq" id="WP_371946085.1">
    <property type="nucleotide sequence ID" value="NZ_JAXCEH010000039.1"/>
</dbReference>
<gene>
    <name evidence="2" type="ORF">SM436_35715</name>
</gene>
<feature type="domain" description="Helix-turn-helix" evidence="1">
    <location>
        <begin position="9"/>
        <end position="62"/>
    </location>
</feature>
<dbReference type="InterPro" id="IPR009061">
    <property type="entry name" value="DNA-bd_dom_put_sf"/>
</dbReference>
<proteinExistence type="predicted"/>
<evidence type="ECO:0000313" key="3">
    <source>
        <dbReference type="Proteomes" id="UP001569904"/>
    </source>
</evidence>